<accession>A0A7C2P225</accession>
<dbReference type="EMBL" id="DSOL01000281">
    <property type="protein sequence ID" value="HEN28933.1"/>
    <property type="molecule type" value="Genomic_DNA"/>
</dbReference>
<comment type="caution">
    <text evidence="1">The sequence shown here is derived from an EMBL/GenBank/DDBJ whole genome shotgun (WGS) entry which is preliminary data.</text>
</comment>
<proteinExistence type="predicted"/>
<sequence length="227" mass="27226">MILLHLLGHGYKEYRDLLYERILGRPLSKPWMKYREIEIIEEILKKLEPIKCLEWGAGYSTLYFPKILNSNSTWIAIEHEKEWFEKIRMINRNPNVEIHLVLPNKYPWSDEYKDGDYSDLKDYIEYPTKFGKFDFILIDGRARKYCIMKAYELIKDKGVVVLHDANRTYYHEPFRLFNNSLLFTDYREGAGGIWVGSKKLKLENVIDVERRIKLWKTINKVGRLLKI</sequence>
<gene>
    <name evidence="1" type="ORF">ENQ77_09890</name>
</gene>
<name>A0A7C2P225_UNCW3</name>
<dbReference type="SUPFAM" id="SSF53335">
    <property type="entry name" value="S-adenosyl-L-methionine-dependent methyltransferases"/>
    <property type="match status" value="1"/>
</dbReference>
<reference evidence="1" key="1">
    <citation type="journal article" date="2020" name="mSystems">
        <title>Genome- and Community-Level Interaction Insights into Carbon Utilization and Element Cycling Functions of Hydrothermarchaeota in Hydrothermal Sediment.</title>
        <authorList>
            <person name="Zhou Z."/>
            <person name="Liu Y."/>
            <person name="Xu W."/>
            <person name="Pan J."/>
            <person name="Luo Z.H."/>
            <person name="Li M."/>
        </authorList>
    </citation>
    <scope>NUCLEOTIDE SEQUENCE [LARGE SCALE GENOMIC DNA]</scope>
    <source>
        <strain evidence="1">SpSt-34</strain>
    </source>
</reference>
<dbReference type="AlphaFoldDB" id="A0A7C2P225"/>
<evidence type="ECO:0008006" key="2">
    <source>
        <dbReference type="Google" id="ProtNLM"/>
    </source>
</evidence>
<dbReference type="Gene3D" id="3.40.50.150">
    <property type="entry name" value="Vaccinia Virus protein VP39"/>
    <property type="match status" value="1"/>
</dbReference>
<organism evidence="1">
    <name type="scientific">candidate division WOR-3 bacterium</name>
    <dbReference type="NCBI Taxonomy" id="2052148"/>
    <lineage>
        <taxon>Bacteria</taxon>
        <taxon>Bacteria division WOR-3</taxon>
    </lineage>
</organism>
<evidence type="ECO:0000313" key="1">
    <source>
        <dbReference type="EMBL" id="HEN28933.1"/>
    </source>
</evidence>
<dbReference type="InterPro" id="IPR029063">
    <property type="entry name" value="SAM-dependent_MTases_sf"/>
</dbReference>
<protein>
    <recommendedName>
        <fullName evidence="2">Class I SAM-dependent methyltransferase</fullName>
    </recommendedName>
</protein>